<dbReference type="EMBL" id="JAOYFB010000039">
    <property type="protein sequence ID" value="KAK4028871.1"/>
    <property type="molecule type" value="Genomic_DNA"/>
</dbReference>
<keyword evidence="2" id="KW-1185">Reference proteome</keyword>
<organism evidence="1 2">
    <name type="scientific">Daphnia magna</name>
    <dbReference type="NCBI Taxonomy" id="35525"/>
    <lineage>
        <taxon>Eukaryota</taxon>
        <taxon>Metazoa</taxon>
        <taxon>Ecdysozoa</taxon>
        <taxon>Arthropoda</taxon>
        <taxon>Crustacea</taxon>
        <taxon>Branchiopoda</taxon>
        <taxon>Diplostraca</taxon>
        <taxon>Cladocera</taxon>
        <taxon>Anomopoda</taxon>
        <taxon>Daphniidae</taxon>
        <taxon>Daphnia</taxon>
    </lineage>
</organism>
<sequence>MKYVQIHFYFESKRFRDLDLAKTKVAVHTGSSSQHTNRGSSVVSSNLCAWAYGHRLMELTYLPLNGSGTKKLLKPACSLCIRPFVSRNQLIRFATSRSNCFAEASNGIANTT</sequence>
<proteinExistence type="predicted"/>
<dbReference type="Proteomes" id="UP001234178">
    <property type="component" value="Unassembled WGS sequence"/>
</dbReference>
<reference evidence="1 2" key="1">
    <citation type="journal article" date="2023" name="Nucleic Acids Res.">
        <title>The hologenome of Daphnia magna reveals possible DNA methylation and microbiome-mediated evolution of the host genome.</title>
        <authorList>
            <person name="Chaturvedi A."/>
            <person name="Li X."/>
            <person name="Dhandapani V."/>
            <person name="Marshall H."/>
            <person name="Kissane S."/>
            <person name="Cuenca-Cambronero M."/>
            <person name="Asole G."/>
            <person name="Calvet F."/>
            <person name="Ruiz-Romero M."/>
            <person name="Marangio P."/>
            <person name="Guigo R."/>
            <person name="Rago D."/>
            <person name="Mirbahai L."/>
            <person name="Eastwood N."/>
            <person name="Colbourne J.K."/>
            <person name="Zhou J."/>
            <person name="Mallon E."/>
            <person name="Orsini L."/>
        </authorList>
    </citation>
    <scope>NUCLEOTIDE SEQUENCE [LARGE SCALE GENOMIC DNA]</scope>
    <source>
        <strain evidence="1">LRV0_1</strain>
    </source>
</reference>
<protein>
    <submittedName>
        <fullName evidence="1">Uncharacterized protein</fullName>
    </submittedName>
</protein>
<gene>
    <name evidence="1" type="ORF">OUZ56_021890</name>
</gene>
<name>A0ABR0AUR5_9CRUS</name>
<evidence type="ECO:0000313" key="1">
    <source>
        <dbReference type="EMBL" id="KAK4028871.1"/>
    </source>
</evidence>
<comment type="caution">
    <text evidence="1">The sequence shown here is derived from an EMBL/GenBank/DDBJ whole genome shotgun (WGS) entry which is preliminary data.</text>
</comment>
<accession>A0ABR0AUR5</accession>
<evidence type="ECO:0000313" key="2">
    <source>
        <dbReference type="Proteomes" id="UP001234178"/>
    </source>
</evidence>